<dbReference type="OrthoDB" id="10454895at2759"/>
<evidence type="ECO:0000313" key="3">
    <source>
        <dbReference type="Proteomes" id="UP000663879"/>
    </source>
</evidence>
<evidence type="ECO:0000256" key="1">
    <source>
        <dbReference type="SAM" id="SignalP"/>
    </source>
</evidence>
<organism evidence="2 3">
    <name type="scientific">Brachionus calyciflorus</name>
    <dbReference type="NCBI Taxonomy" id="104777"/>
    <lineage>
        <taxon>Eukaryota</taxon>
        <taxon>Metazoa</taxon>
        <taxon>Spiralia</taxon>
        <taxon>Gnathifera</taxon>
        <taxon>Rotifera</taxon>
        <taxon>Eurotatoria</taxon>
        <taxon>Monogononta</taxon>
        <taxon>Pseudotrocha</taxon>
        <taxon>Ploima</taxon>
        <taxon>Brachionidae</taxon>
        <taxon>Brachionus</taxon>
    </lineage>
</organism>
<gene>
    <name evidence="2" type="ORF">OXX778_LOCUS4558</name>
</gene>
<keyword evidence="3" id="KW-1185">Reference proteome</keyword>
<name>A0A813Q854_9BILA</name>
<feature type="signal peptide" evidence="1">
    <location>
        <begin position="1"/>
        <end position="19"/>
    </location>
</feature>
<reference evidence="2" key="1">
    <citation type="submission" date="2021-02" db="EMBL/GenBank/DDBJ databases">
        <authorList>
            <person name="Nowell W R."/>
        </authorList>
    </citation>
    <scope>NUCLEOTIDE SEQUENCE</scope>
    <source>
        <strain evidence="2">Ploen Becks lab</strain>
    </source>
</reference>
<proteinExistence type="predicted"/>
<feature type="chain" id="PRO_5032370942" evidence="1">
    <location>
        <begin position="20"/>
        <end position="114"/>
    </location>
</feature>
<dbReference type="EMBL" id="CAJNOC010000454">
    <property type="protein sequence ID" value="CAF0763464.1"/>
    <property type="molecule type" value="Genomic_DNA"/>
</dbReference>
<evidence type="ECO:0000313" key="2">
    <source>
        <dbReference type="EMBL" id="CAF0763464.1"/>
    </source>
</evidence>
<keyword evidence="1" id="KW-0732">Signal</keyword>
<accession>A0A813Q854</accession>
<protein>
    <submittedName>
        <fullName evidence="2">Uncharacterized protein</fullName>
    </submittedName>
</protein>
<sequence>MYKVIFYKFFLFVLYLTAGLMSKLNEYSKETNNPVLSANDLQNGDSNQIGEATIWVNPFITRFKVPTTTTTTTTTTVSTRRTLKPLERSILLEKMTTSENIYYDYDYNLAENHR</sequence>
<dbReference type="Proteomes" id="UP000663879">
    <property type="component" value="Unassembled WGS sequence"/>
</dbReference>
<comment type="caution">
    <text evidence="2">The sequence shown here is derived from an EMBL/GenBank/DDBJ whole genome shotgun (WGS) entry which is preliminary data.</text>
</comment>
<dbReference type="AlphaFoldDB" id="A0A813Q854"/>